<keyword evidence="3" id="KW-0539">Nucleus</keyword>
<feature type="compositionally biased region" description="Low complexity" evidence="5">
    <location>
        <begin position="787"/>
        <end position="805"/>
    </location>
</feature>
<dbReference type="SUPFAM" id="SSF54928">
    <property type="entry name" value="RNA-binding domain, RBD"/>
    <property type="match status" value="1"/>
</dbReference>
<comment type="subcellular location">
    <subcellularLocation>
        <location evidence="1">Nucleus</location>
        <location evidence="1">Nucleolus</location>
    </subcellularLocation>
</comment>
<evidence type="ECO:0000256" key="3">
    <source>
        <dbReference type="ARBA" id="ARBA00023242"/>
    </source>
</evidence>
<feature type="compositionally biased region" description="Low complexity" evidence="5">
    <location>
        <begin position="1016"/>
        <end position="1025"/>
    </location>
</feature>
<protein>
    <recommendedName>
        <fullName evidence="6">RRM domain-containing protein</fullName>
    </recommendedName>
</protein>
<feature type="region of interest" description="Disordered" evidence="5">
    <location>
        <begin position="1267"/>
        <end position="1304"/>
    </location>
</feature>
<comment type="caution">
    <text evidence="7">The sequence shown here is derived from an EMBL/GenBank/DDBJ whole genome shotgun (WGS) entry which is preliminary data.</text>
</comment>
<dbReference type="InterPro" id="IPR035979">
    <property type="entry name" value="RBD_domain_sf"/>
</dbReference>
<dbReference type="InterPro" id="IPR012677">
    <property type="entry name" value="Nucleotide-bd_a/b_plait_sf"/>
</dbReference>
<feature type="compositionally biased region" description="Basic and acidic residues" evidence="5">
    <location>
        <begin position="875"/>
        <end position="889"/>
    </location>
</feature>
<feature type="compositionally biased region" description="Basic and acidic residues" evidence="5">
    <location>
        <begin position="727"/>
        <end position="737"/>
    </location>
</feature>
<feature type="compositionally biased region" description="Low complexity" evidence="5">
    <location>
        <begin position="592"/>
        <end position="602"/>
    </location>
</feature>
<dbReference type="Proteomes" id="UP000271974">
    <property type="component" value="Unassembled WGS sequence"/>
</dbReference>
<feature type="compositionally biased region" description="Basic and acidic residues" evidence="5">
    <location>
        <begin position="512"/>
        <end position="531"/>
    </location>
</feature>
<dbReference type="InterPro" id="IPR034138">
    <property type="entry name" value="NOP8_RRM"/>
</dbReference>
<feature type="region of interest" description="Disordered" evidence="5">
    <location>
        <begin position="698"/>
        <end position="889"/>
    </location>
</feature>
<feature type="region of interest" description="Disordered" evidence="5">
    <location>
        <begin position="1114"/>
        <end position="1237"/>
    </location>
</feature>
<sequence>MMSEILSKRLYIGGLSESVSESELLERFSRFGNVSDVSLKTRVDENGAPLKSFAHLNLQSDEASIKKCFNTYQNAKWKGSVMKLQYAKESILERLQKEREENALAEAKLSKPQAEKSSTPEIVTTAKGVPGTPVPGKKDWVVGKYGRAVPVMKLKKSYKVPMVKHDPSKYCHTAKVFKDEVQDSTLGNSCTKLTWEINKPDSEITKKRKGEYPENSQPLKKKTVGSLDSGGKSEKNSLFSFSEDLKNKQKAFLPSHRDDDLEFVKIGAVTKRPRVLSSADTSNKFDSDIESEPEAMSPSVAKQKNSVTGPLGKPKTSKEPSESGPKKSQQIQTKPTEPENGRKDLSKSLTTKQNQANDSFSYNRLGIPEFKGLSMLAGLVQPTAVSENKGTDKIVSTKLAQVSTSEEEKPKLAKASLPNGHFNSKLRSSNKKSLEPDANSFTESSIIANRVQDITIATPAPFSSRGEDYSFKTSTPNVPSEPVNKDTTQMSDESKSFKLIPEFKGLGMLSDYKVDDNKKSSDLKSPQKLESDTAIIESVSQSKESPLLSGIKLQQQQENPKTLKSPKDIRLSLNNKENSKKRKVPTGRGDQASNSDSDSSANTDEIIVRHKKQKTSDSVVLSKPEPVVAQSEIKSKGEVSVDRNSVMSEFISGVDEFDACPSAAPARKVSEDDSYDSDLDSNDFALVAKKLRQKAFLSKQGGVQKLNSNDKKRKDSSTQREPLSSARETKELAKSHMTDLQSKLVKIAGTEKEPTGESGNVKQEKIKHLSEKEKHKAANEKRLEAVKQQAKQRQQQQQLMQQALRSVDSQENNKKRIVFDSSDDDNENEDRPKDNVPLATEKISNPAEGKNQEISGPSLFASSDDDESDEDNFDEMFKSKPQFEGKKGEKLLKLENRIADKRFTLDAKFADSDSDEEEDNDKDQAEASDASEDAGRDTKVSADADLTSKLKEEKSSNLKVLEDVVGKSTLDRFSDKISRNTKKIIDMNSVRFDPTKMNVSSAPPKTKKKKEKAEKVAAPPAASKEQQGETPESKDVKKEKKKSKKTEDGEVAEVATPNKVDSDEDPSKDEAESKDKSTKQKEEKSVSKIDDPDSKKKTNVELSSTLLDMFKTKAEQKEDKGATFSLTQQFGEADSDEDSVEQDGEDRAKGSGLSQVEKDKSMTKSAAETKRDAVSEKKKNEEGEEKDAVGRDQEMPSDSDLSSDEGEKEEDVEESKKSTSSSKVKPRNGIDDDLQEAGKLDIRFTSEKWLEQWDALRQNIIKIYKKKHKDALKKKRIHGETKRKKEFLKNSRKPGKKQGAFKKR</sequence>
<dbReference type="InterPro" id="IPR000504">
    <property type="entry name" value="RRM_dom"/>
</dbReference>
<feature type="compositionally biased region" description="Acidic residues" evidence="5">
    <location>
        <begin position="1133"/>
        <end position="1144"/>
    </location>
</feature>
<dbReference type="Pfam" id="PF00076">
    <property type="entry name" value="RRM_1"/>
    <property type="match status" value="1"/>
</dbReference>
<evidence type="ECO:0000313" key="8">
    <source>
        <dbReference type="Proteomes" id="UP000271974"/>
    </source>
</evidence>
<dbReference type="OrthoDB" id="21643at2759"/>
<feature type="compositionally biased region" description="Acidic residues" evidence="5">
    <location>
        <begin position="863"/>
        <end position="874"/>
    </location>
</feature>
<dbReference type="CDD" id="cd12226">
    <property type="entry name" value="RRM_NOL8"/>
    <property type="match status" value="1"/>
</dbReference>
<feature type="compositionally biased region" description="Acidic residues" evidence="5">
    <location>
        <begin position="1195"/>
        <end position="1213"/>
    </location>
</feature>
<feature type="domain" description="RRM" evidence="6">
    <location>
        <begin position="8"/>
        <end position="89"/>
    </location>
</feature>
<keyword evidence="2 4" id="KW-0694">RNA-binding</keyword>
<dbReference type="PANTHER" id="PTHR48029:SF1">
    <property type="entry name" value="NUCLEOLAR PROTEIN 8"/>
    <property type="match status" value="1"/>
</dbReference>
<feature type="compositionally biased region" description="Basic and acidic residues" evidence="5">
    <location>
        <begin position="1156"/>
        <end position="1194"/>
    </location>
</feature>
<name>A0A3S1BQ29_ELYCH</name>
<feature type="compositionally biased region" description="Polar residues" evidence="5">
    <location>
        <begin position="552"/>
        <end position="562"/>
    </location>
</feature>
<evidence type="ECO:0000256" key="2">
    <source>
        <dbReference type="ARBA" id="ARBA00022884"/>
    </source>
</evidence>
<evidence type="ECO:0000256" key="5">
    <source>
        <dbReference type="SAM" id="MobiDB-lite"/>
    </source>
</evidence>
<feature type="region of interest" description="Disordered" evidence="5">
    <location>
        <begin position="462"/>
        <end position="496"/>
    </location>
</feature>
<feature type="compositionally biased region" description="Basic and acidic residues" evidence="5">
    <location>
        <begin position="316"/>
        <end position="325"/>
    </location>
</feature>
<feature type="compositionally biased region" description="Basic and acidic residues" evidence="5">
    <location>
        <begin position="1068"/>
        <end position="1099"/>
    </location>
</feature>
<feature type="compositionally biased region" description="Basic and acidic residues" evidence="5">
    <location>
        <begin position="336"/>
        <end position="346"/>
    </location>
</feature>
<dbReference type="GO" id="GO:0003723">
    <property type="term" value="F:RNA binding"/>
    <property type="evidence" value="ECO:0007669"/>
    <property type="project" value="UniProtKB-UniRule"/>
</dbReference>
<feature type="compositionally biased region" description="Basic and acidic residues" evidence="5">
    <location>
        <begin position="762"/>
        <end position="785"/>
    </location>
</feature>
<feature type="region of interest" description="Disordered" evidence="5">
    <location>
        <begin position="401"/>
        <end position="439"/>
    </location>
</feature>
<feature type="region of interest" description="Disordered" evidence="5">
    <location>
        <begin position="204"/>
        <end position="237"/>
    </location>
</feature>
<organism evidence="7 8">
    <name type="scientific">Elysia chlorotica</name>
    <name type="common">Eastern emerald elysia</name>
    <name type="synonym">Sea slug</name>
    <dbReference type="NCBI Taxonomy" id="188477"/>
    <lineage>
        <taxon>Eukaryota</taxon>
        <taxon>Metazoa</taxon>
        <taxon>Spiralia</taxon>
        <taxon>Lophotrochozoa</taxon>
        <taxon>Mollusca</taxon>
        <taxon>Gastropoda</taxon>
        <taxon>Heterobranchia</taxon>
        <taxon>Euthyneura</taxon>
        <taxon>Panpulmonata</taxon>
        <taxon>Sacoglossa</taxon>
        <taxon>Placobranchoidea</taxon>
        <taxon>Plakobranchidae</taxon>
        <taxon>Elysia</taxon>
    </lineage>
</organism>
<evidence type="ECO:0000256" key="1">
    <source>
        <dbReference type="ARBA" id="ARBA00004604"/>
    </source>
</evidence>
<proteinExistence type="predicted"/>
<evidence type="ECO:0000313" key="7">
    <source>
        <dbReference type="EMBL" id="RUS88751.1"/>
    </source>
</evidence>
<gene>
    <name evidence="7" type="ORF">EGW08_003468</name>
</gene>
<evidence type="ECO:0000259" key="6">
    <source>
        <dbReference type="PROSITE" id="PS50102"/>
    </source>
</evidence>
<feature type="region of interest" description="Disordered" evidence="5">
    <location>
        <begin position="905"/>
        <end position="1102"/>
    </location>
</feature>
<dbReference type="STRING" id="188477.A0A3S1BQ29"/>
<dbReference type="EMBL" id="RQTK01000074">
    <property type="protein sequence ID" value="RUS88751.1"/>
    <property type="molecule type" value="Genomic_DNA"/>
</dbReference>
<dbReference type="GO" id="GO:0005730">
    <property type="term" value="C:nucleolus"/>
    <property type="evidence" value="ECO:0007669"/>
    <property type="project" value="UniProtKB-SubCell"/>
</dbReference>
<feature type="compositionally biased region" description="Polar residues" evidence="5">
    <location>
        <begin position="347"/>
        <end position="362"/>
    </location>
</feature>
<dbReference type="Gene3D" id="3.30.70.330">
    <property type="match status" value="1"/>
</dbReference>
<feature type="region of interest" description="Disordered" evidence="5">
    <location>
        <begin position="512"/>
        <end position="623"/>
    </location>
</feature>
<feature type="compositionally biased region" description="Acidic residues" evidence="5">
    <location>
        <begin position="912"/>
        <end position="921"/>
    </location>
</feature>
<keyword evidence="8" id="KW-1185">Reference proteome</keyword>
<feature type="region of interest" description="Disordered" evidence="5">
    <location>
        <begin position="252"/>
        <end position="363"/>
    </location>
</feature>
<dbReference type="PROSITE" id="PS50102">
    <property type="entry name" value="RRM"/>
    <property type="match status" value="1"/>
</dbReference>
<evidence type="ECO:0000256" key="4">
    <source>
        <dbReference type="PROSITE-ProRule" id="PRU00176"/>
    </source>
</evidence>
<reference evidence="7 8" key="1">
    <citation type="submission" date="2019-01" db="EMBL/GenBank/DDBJ databases">
        <title>A draft genome assembly of the solar-powered sea slug Elysia chlorotica.</title>
        <authorList>
            <person name="Cai H."/>
            <person name="Li Q."/>
            <person name="Fang X."/>
            <person name="Li J."/>
            <person name="Curtis N.E."/>
            <person name="Altenburger A."/>
            <person name="Shibata T."/>
            <person name="Feng M."/>
            <person name="Maeda T."/>
            <person name="Schwartz J.A."/>
            <person name="Shigenobu S."/>
            <person name="Lundholm N."/>
            <person name="Nishiyama T."/>
            <person name="Yang H."/>
            <person name="Hasebe M."/>
            <person name="Li S."/>
            <person name="Pierce S.K."/>
            <person name="Wang J."/>
        </authorList>
    </citation>
    <scope>NUCLEOTIDE SEQUENCE [LARGE SCALE GENOMIC DNA]</scope>
    <source>
        <strain evidence="7">EC2010</strain>
        <tissue evidence="7">Whole organism of an adult</tissue>
    </source>
</reference>
<accession>A0A3S1BQ29</accession>
<feature type="region of interest" description="Disordered" evidence="5">
    <location>
        <begin position="104"/>
        <end position="130"/>
    </location>
</feature>
<dbReference type="PANTHER" id="PTHR48029">
    <property type="entry name" value="NUCLEOLAR PROTEIN 8"/>
    <property type="match status" value="1"/>
</dbReference>
<feature type="compositionally biased region" description="Basic and acidic residues" evidence="5">
    <location>
        <begin position="933"/>
        <end position="978"/>
    </location>
</feature>
<feature type="compositionally biased region" description="Basic and acidic residues" evidence="5">
    <location>
        <begin position="708"/>
        <end position="718"/>
    </location>
</feature>
<dbReference type="SMART" id="SM00360">
    <property type="entry name" value="RRM"/>
    <property type="match status" value="1"/>
</dbReference>